<dbReference type="InterPro" id="IPR000873">
    <property type="entry name" value="AMP-dep_synth/lig_dom"/>
</dbReference>
<dbReference type="GO" id="GO:0016746">
    <property type="term" value="F:acyltransferase activity"/>
    <property type="evidence" value="ECO:0007669"/>
    <property type="project" value="UniProtKB-KW"/>
</dbReference>
<protein>
    <submittedName>
        <fullName evidence="2">Acyl-[ACP]--phospholipid O-acyltransferase</fullName>
    </submittedName>
</protein>
<dbReference type="Pfam" id="PF00501">
    <property type="entry name" value="AMP-binding"/>
    <property type="match status" value="1"/>
</dbReference>
<dbReference type="EMBL" id="MPRL01000015">
    <property type="protein sequence ID" value="OOZ41001.1"/>
    <property type="molecule type" value="Genomic_DNA"/>
</dbReference>
<dbReference type="CDD" id="cd07989">
    <property type="entry name" value="LPLAT_AGPAT-like"/>
    <property type="match status" value="1"/>
</dbReference>
<dbReference type="InterPro" id="IPR042099">
    <property type="entry name" value="ANL_N_sf"/>
</dbReference>
<dbReference type="GO" id="GO:0006631">
    <property type="term" value="P:fatty acid metabolic process"/>
    <property type="evidence" value="ECO:0007669"/>
    <property type="project" value="TreeGrafter"/>
</dbReference>
<dbReference type="SUPFAM" id="SSF69593">
    <property type="entry name" value="Glycerol-3-phosphate (1)-acyltransferase"/>
    <property type="match status" value="1"/>
</dbReference>
<dbReference type="SMART" id="SM00563">
    <property type="entry name" value="PlsC"/>
    <property type="match status" value="1"/>
</dbReference>
<evidence type="ECO:0000259" key="1">
    <source>
        <dbReference type="SMART" id="SM00563"/>
    </source>
</evidence>
<reference evidence="2 3" key="1">
    <citation type="submission" date="2016-11" db="EMBL/GenBank/DDBJ databases">
        <title>Mixed transmission modes and dynamic genome evolution in an obligate animal-bacterial symbiosis.</title>
        <authorList>
            <person name="Russell S.L."/>
            <person name="Corbett-Detig R.B."/>
            <person name="Cavanaugh C.M."/>
        </authorList>
    </citation>
    <scope>NUCLEOTIDE SEQUENCE [LARGE SCALE GENOMIC DNA]</scope>
    <source>
        <strain evidence="2">Sveles-Q1</strain>
    </source>
</reference>
<accession>A0A1T2L7D9</accession>
<keyword evidence="3" id="KW-1185">Reference proteome</keyword>
<evidence type="ECO:0000313" key="2">
    <source>
        <dbReference type="EMBL" id="OOZ41001.1"/>
    </source>
</evidence>
<dbReference type="RefSeq" id="WP_078483105.1">
    <property type="nucleotide sequence ID" value="NZ_MPRL01000015.1"/>
</dbReference>
<keyword evidence="2" id="KW-0012">Acyltransferase</keyword>
<dbReference type="InterPro" id="IPR002123">
    <property type="entry name" value="Plipid/glycerol_acylTrfase"/>
</dbReference>
<dbReference type="PROSITE" id="PS00455">
    <property type="entry name" value="AMP_BINDING"/>
    <property type="match status" value="1"/>
</dbReference>
<feature type="domain" description="Phospholipid/glycerol acyltransferase" evidence="1">
    <location>
        <begin position="38"/>
        <end position="148"/>
    </location>
</feature>
<dbReference type="OrthoDB" id="9757559at2"/>
<dbReference type="PANTHER" id="PTHR43201">
    <property type="entry name" value="ACYL-COA SYNTHETASE"/>
    <property type="match status" value="1"/>
</dbReference>
<dbReference type="SUPFAM" id="SSF56801">
    <property type="entry name" value="Acetyl-CoA synthetase-like"/>
    <property type="match status" value="1"/>
</dbReference>
<dbReference type="Pfam" id="PF01553">
    <property type="entry name" value="Acyltransferase"/>
    <property type="match status" value="1"/>
</dbReference>
<dbReference type="InterPro" id="IPR045851">
    <property type="entry name" value="AMP-bd_C_sf"/>
</dbReference>
<proteinExistence type="predicted"/>
<dbReference type="AlphaFoldDB" id="A0A1T2L7D9"/>
<dbReference type="InterPro" id="IPR020845">
    <property type="entry name" value="AMP-binding_CS"/>
</dbReference>
<gene>
    <name evidence="2" type="ORF">BOW53_05620</name>
</gene>
<dbReference type="Gene3D" id="3.30.300.30">
    <property type="match status" value="1"/>
</dbReference>
<comment type="caution">
    <text evidence="2">The sequence shown here is derived from an EMBL/GenBank/DDBJ whole genome shotgun (WGS) entry which is preliminary data.</text>
</comment>
<dbReference type="Gene3D" id="3.40.50.12780">
    <property type="entry name" value="N-terminal domain of ligase-like"/>
    <property type="match status" value="1"/>
</dbReference>
<name>A0A1T2L7D9_9GAMM</name>
<sequence length="724" mass="79577">MKRAIIKLLKIFFRTLVGLLYRVELKGMENYHAAGERVLIVANHTSFLDAALLTLFLPGKPTFAINTEMAQRKIFRPFYAFATLFPMDPTNPLSTKALIKYLKGDRKAVIFPEGRITTTGSLMKIYDGPGMVAEHAESTILPVRIDGAERSPLSRLQGIVPLRWFPKVKITILPPQRIVPPEGISRHEQRKYSGERLHRIMVDMMFETSDHHQTLFDAVIDARKTFGRKTVVLDDIKRKPLSYDRLITGAFVLGEKLAALSHHGERVGLLLPNASATVVSLLGLQAHGRTPAMLNFTAGLNGMRGACETAQINTVITSRSFIEKGKLEPVIEGLSESVEICYLEDIAEGISLADKLRGLLASRFARSSYRRRAGAVDPQDAAVVIFTSGSEGVPKGVVLSHLNLLANYQQMRASVPFNPTDSIINVLPIFHSFGLTAATILPLLSGIKCFLYPSPLHYRIIPEIAYEIGATVIFGTNTFLAGYAKHAHPYDFHKLRYVFAGAEKVHEQTRKVWMDKFGHRILDGYGASETSPVLSFNTPMACKLGSVGQLMPAIDYRLEPVEGVAEGGRLHVRGPNVMSGYLLHDNPGVLVPPQSSMGAGWYDTGDIVTVDDEGFVTIQGRAKRFAKIGGEMVSLAAVEELVNRVWPDALHAVVSVADAQKGEQLVLITERKESPRAELLGYARETGVSELSVPRHFITDTAIPLLGTGKIDYPAAQRIADAAQ</sequence>
<dbReference type="PANTHER" id="PTHR43201:SF32">
    <property type="entry name" value="2-SUCCINYLBENZOATE--COA LIGASE, CHLOROPLASTIC_PEROXISOMAL"/>
    <property type="match status" value="1"/>
</dbReference>
<organism evidence="2 3">
    <name type="scientific">Solemya pervernicosa gill symbiont</name>
    <dbReference type="NCBI Taxonomy" id="642797"/>
    <lineage>
        <taxon>Bacteria</taxon>
        <taxon>Pseudomonadati</taxon>
        <taxon>Pseudomonadota</taxon>
        <taxon>Gammaproteobacteria</taxon>
        <taxon>sulfur-oxidizing symbionts</taxon>
    </lineage>
</organism>
<keyword evidence="2" id="KW-0808">Transferase</keyword>
<dbReference type="Proteomes" id="UP000191110">
    <property type="component" value="Unassembled WGS sequence"/>
</dbReference>
<dbReference type="GO" id="GO:0031956">
    <property type="term" value="F:medium-chain fatty acid-CoA ligase activity"/>
    <property type="evidence" value="ECO:0007669"/>
    <property type="project" value="TreeGrafter"/>
</dbReference>
<evidence type="ECO:0000313" key="3">
    <source>
        <dbReference type="Proteomes" id="UP000191110"/>
    </source>
</evidence>